<reference evidence="5" key="2">
    <citation type="submission" date="2020-02" db="EMBL/GenBank/DDBJ databases">
        <authorList>
            <person name="Studholme D.J."/>
        </authorList>
    </citation>
    <scope>NUCLEOTIDE SEQUENCE</scope>
    <source>
        <strain evidence="5">00238/432</strain>
    </source>
</reference>
<accession>A0A8J4S9C6</accession>
<comment type="similarity">
    <text evidence="1">Belongs to the carbohydrate kinase PfkB family.</text>
</comment>
<comment type="caution">
    <text evidence="5">The sequence shown here is derived from an EMBL/GenBank/DDBJ whole genome shotgun (WGS) entry which is preliminary data.</text>
</comment>
<dbReference type="AlphaFoldDB" id="A0A8J4S9C6"/>
<dbReference type="Proteomes" id="UP000702964">
    <property type="component" value="Unassembled WGS sequence"/>
</dbReference>
<dbReference type="Gene3D" id="3.40.1190.20">
    <property type="match status" value="1"/>
</dbReference>
<dbReference type="GO" id="GO:0016301">
    <property type="term" value="F:kinase activity"/>
    <property type="evidence" value="ECO:0007669"/>
    <property type="project" value="UniProtKB-KW"/>
</dbReference>
<reference evidence="5" key="1">
    <citation type="journal article" date="2015" name="Genom Data">
        <title>Draft genome sequences of Phytophthora kernoviae and Phytophthora ramorum lineage EU2 from Scotland.</title>
        <authorList>
            <person name="Sambles C."/>
            <person name="Schlenzig A."/>
            <person name="O'Neill P."/>
            <person name="Grant M."/>
            <person name="Studholme D.J."/>
        </authorList>
    </citation>
    <scope>NUCLEOTIDE SEQUENCE</scope>
    <source>
        <strain evidence="5">00238/432</strain>
    </source>
</reference>
<sequence>MGLLTAKDTRGLEYAATLDKSFGGAESNLAIGVSRLGHTSGWFGRLGNDPMGNMIMKAIRGEGVDVSRARMSDKEPTGLMIRENASGKASVHYYRKLSAASAITPEDLDSDYIAGAQILHVTGITAAISASGLATVETAIHIAKQAGVKVSFDPNLRLKLWSAEEARPVLLRLAEQADYFLPGLDEMKLLYNEEDDQKVLERLSAMNAVCIVKGGPDLTYVLVNGTLTEVPYFKADHVLDTVGAGDGFCAGFLSGLIKGYSPQEATRLGNLTGSMVIQAVGDWEALPTWEQVEAKLNNVIAMAEQAIAGGIKIIEITMTVPSALKAIEKLSRVYHWNTQDPEKFAIIGAGTVLEPQTARAAIMSGAEFVVGPSLNPDTVKICNLYRIPILPGVMTIADVQRALELGVDIVKLFPGNLYDPSIIKTMKGPMPQANFMPTGGVSLSNLGDWIKGGAVAVGIGSDLTTEAVKTGDLSHVRRKAEQYMDAYRKAKAE</sequence>
<evidence type="ECO:0000256" key="1">
    <source>
        <dbReference type="ARBA" id="ARBA00010688"/>
    </source>
</evidence>
<dbReference type="Gene3D" id="3.20.20.70">
    <property type="entry name" value="Aldolase class I"/>
    <property type="match status" value="1"/>
</dbReference>
<evidence type="ECO:0000313" key="6">
    <source>
        <dbReference type="Proteomes" id="UP000702964"/>
    </source>
</evidence>
<organism evidence="5 6">
    <name type="scientific">Phytophthora kernoviae 00238/432</name>
    <dbReference type="NCBI Taxonomy" id="1284355"/>
    <lineage>
        <taxon>Eukaryota</taxon>
        <taxon>Sar</taxon>
        <taxon>Stramenopiles</taxon>
        <taxon>Oomycota</taxon>
        <taxon>Peronosporomycetes</taxon>
        <taxon>Peronosporales</taxon>
        <taxon>Peronosporaceae</taxon>
        <taxon>Phytophthora</taxon>
    </lineage>
</organism>
<dbReference type="Pfam" id="PF01081">
    <property type="entry name" value="Aldolase"/>
    <property type="match status" value="1"/>
</dbReference>
<dbReference type="InterPro" id="IPR000887">
    <property type="entry name" value="Aldlse_KDPG_KHG"/>
</dbReference>
<name>A0A8J4S9C6_9STRA</name>
<feature type="domain" description="Carbohydrate kinase PfkB" evidence="4">
    <location>
        <begin position="12"/>
        <end position="288"/>
    </location>
</feature>
<dbReference type="PROSITE" id="PS00584">
    <property type="entry name" value="PFKB_KINASES_2"/>
    <property type="match status" value="1"/>
</dbReference>
<dbReference type="SUPFAM" id="SSF51569">
    <property type="entry name" value="Aldolase"/>
    <property type="match status" value="1"/>
</dbReference>
<dbReference type="InterPro" id="IPR011611">
    <property type="entry name" value="PfkB_dom"/>
</dbReference>
<dbReference type="InterPro" id="IPR002173">
    <property type="entry name" value="Carboh/pur_kinase_PfkB_CS"/>
</dbReference>
<dbReference type="InterPro" id="IPR052700">
    <property type="entry name" value="Carb_kinase_PfkB-like"/>
</dbReference>
<evidence type="ECO:0000256" key="2">
    <source>
        <dbReference type="ARBA" id="ARBA00022679"/>
    </source>
</evidence>
<dbReference type="PANTHER" id="PTHR43320">
    <property type="entry name" value="SUGAR KINASE"/>
    <property type="match status" value="1"/>
</dbReference>
<evidence type="ECO:0000313" key="5">
    <source>
        <dbReference type="EMBL" id="KAF4321946.1"/>
    </source>
</evidence>
<gene>
    <name evidence="5" type="ORF">G195_004877</name>
</gene>
<evidence type="ECO:0000259" key="4">
    <source>
        <dbReference type="Pfam" id="PF00294"/>
    </source>
</evidence>
<dbReference type="NCBIfam" id="TIGR01182">
    <property type="entry name" value="eda"/>
    <property type="match status" value="1"/>
</dbReference>
<dbReference type="InterPro" id="IPR029056">
    <property type="entry name" value="Ribokinase-like"/>
</dbReference>
<evidence type="ECO:0000256" key="3">
    <source>
        <dbReference type="ARBA" id="ARBA00022777"/>
    </source>
</evidence>
<dbReference type="PANTHER" id="PTHR43320:SF2">
    <property type="entry name" value="2-DEHYDRO-3-DEOXYGLUCONOKINASE_2-DEHYDRO-3-DEOXYGALACTONOKINASE"/>
    <property type="match status" value="1"/>
</dbReference>
<keyword evidence="2" id="KW-0808">Transferase</keyword>
<dbReference type="GO" id="GO:0016829">
    <property type="term" value="F:lyase activity"/>
    <property type="evidence" value="ECO:0007669"/>
    <property type="project" value="InterPro"/>
</dbReference>
<dbReference type="CDD" id="cd01166">
    <property type="entry name" value="KdgK"/>
    <property type="match status" value="1"/>
</dbReference>
<dbReference type="EMBL" id="AOFI03000087">
    <property type="protein sequence ID" value="KAF4321946.1"/>
    <property type="molecule type" value="Genomic_DNA"/>
</dbReference>
<protein>
    <recommendedName>
        <fullName evidence="4">Carbohydrate kinase PfkB domain-containing protein</fullName>
    </recommendedName>
</protein>
<dbReference type="InterPro" id="IPR013785">
    <property type="entry name" value="Aldolase_TIM"/>
</dbReference>
<keyword evidence="3" id="KW-0418">Kinase</keyword>
<dbReference type="CDD" id="cd00452">
    <property type="entry name" value="KDPG_aldolase"/>
    <property type="match status" value="1"/>
</dbReference>
<proteinExistence type="inferred from homology"/>
<dbReference type="Pfam" id="PF00294">
    <property type="entry name" value="PfkB"/>
    <property type="match status" value="1"/>
</dbReference>
<dbReference type="SUPFAM" id="SSF53613">
    <property type="entry name" value="Ribokinase-like"/>
    <property type="match status" value="1"/>
</dbReference>